<evidence type="ECO:0000256" key="1">
    <source>
        <dbReference type="SAM" id="MobiDB-lite"/>
    </source>
</evidence>
<gene>
    <name evidence="2" type="ORF">BO87DRAFT_361916</name>
</gene>
<dbReference type="GeneID" id="37124063"/>
<feature type="compositionally biased region" description="Basic and acidic residues" evidence="1">
    <location>
        <begin position="161"/>
        <end position="175"/>
    </location>
</feature>
<dbReference type="EMBL" id="KZ821466">
    <property type="protein sequence ID" value="PYH32771.1"/>
    <property type="molecule type" value="Genomic_DNA"/>
</dbReference>
<dbReference type="OrthoDB" id="437973at2759"/>
<name>A0A318YEF3_ASPNB</name>
<keyword evidence="3" id="KW-1185">Reference proteome</keyword>
<sequence length="280" mass="32613">MNRYRNAPGLRGPTKATPSTLCQKCLKRGHYSYECKVTAQERPYTSRPSRTQQLLNPKLRPQLSADVPSDSSRTKGLATEILAKREEERVALRPLNELGQHHHIRSARYQRYRLVDHTQDRPLAMRTMVHERAMVEQGPSLPMFLDKGRDATAMRLLMIPRDSRSRSREWQGDRNTRRRRRESSPEERGRPRHLSRDRERRDRTRSQSVDHSRIARTRRSATPEKRPERGYPASRDYRDGPSHSQKDGRGQGRAPPPPRERSLSPYSKRLALTQSMNLGN</sequence>
<evidence type="ECO:0008006" key="4">
    <source>
        <dbReference type="Google" id="ProtNLM"/>
    </source>
</evidence>
<proteinExistence type="predicted"/>
<evidence type="ECO:0000313" key="2">
    <source>
        <dbReference type="EMBL" id="PYH32771.1"/>
    </source>
</evidence>
<protein>
    <recommendedName>
        <fullName evidence="4">Zinc knuckle-domain-containing protein</fullName>
    </recommendedName>
</protein>
<dbReference type="AlphaFoldDB" id="A0A318YEF3"/>
<reference evidence="2" key="1">
    <citation type="submission" date="2016-12" db="EMBL/GenBank/DDBJ databases">
        <title>The genomes of Aspergillus section Nigri reveals drivers in fungal speciation.</title>
        <authorList>
            <consortium name="DOE Joint Genome Institute"/>
            <person name="Vesth T.C."/>
            <person name="Nybo J."/>
            <person name="Theobald S."/>
            <person name="Brandl J."/>
            <person name="Frisvad J.C."/>
            <person name="Nielsen K.F."/>
            <person name="Lyhne E.K."/>
            <person name="Kogle M.E."/>
            <person name="Kuo A."/>
            <person name="Riley R."/>
            <person name="Clum A."/>
            <person name="Nolan M."/>
            <person name="Lipzen A."/>
            <person name="Salamov A."/>
            <person name="Henrissat B."/>
            <person name="Wiebenga A."/>
            <person name="De Vries R.P."/>
            <person name="Grigoriev I.V."/>
            <person name="Mortensen U.H."/>
            <person name="Andersen M.R."/>
            <person name="Baker S.E."/>
        </authorList>
    </citation>
    <scope>NUCLEOTIDE SEQUENCE [LARGE SCALE GENOMIC DNA]</scope>
    <source>
        <strain evidence="2">CBS 115656</strain>
    </source>
</reference>
<organism evidence="2 3">
    <name type="scientific">Aspergillus neoniger (strain CBS 115656)</name>
    <dbReference type="NCBI Taxonomy" id="1448310"/>
    <lineage>
        <taxon>Eukaryota</taxon>
        <taxon>Fungi</taxon>
        <taxon>Dikarya</taxon>
        <taxon>Ascomycota</taxon>
        <taxon>Pezizomycotina</taxon>
        <taxon>Eurotiomycetes</taxon>
        <taxon>Eurotiomycetidae</taxon>
        <taxon>Eurotiales</taxon>
        <taxon>Aspergillaceae</taxon>
        <taxon>Aspergillus</taxon>
        <taxon>Aspergillus subgen. Circumdati</taxon>
    </lineage>
</organism>
<feature type="compositionally biased region" description="Basic and acidic residues" evidence="1">
    <location>
        <begin position="221"/>
        <end position="250"/>
    </location>
</feature>
<feature type="region of interest" description="Disordered" evidence="1">
    <location>
        <begin position="157"/>
        <end position="280"/>
    </location>
</feature>
<accession>A0A318YEF3</accession>
<dbReference type="Proteomes" id="UP000247647">
    <property type="component" value="Unassembled WGS sequence"/>
</dbReference>
<dbReference type="RefSeq" id="XP_025478249.1">
    <property type="nucleotide sequence ID" value="XM_025621607.1"/>
</dbReference>
<feature type="compositionally biased region" description="Basic and acidic residues" evidence="1">
    <location>
        <begin position="182"/>
        <end position="213"/>
    </location>
</feature>
<dbReference type="Pfam" id="PF13917">
    <property type="entry name" value="zf-CCHC_3"/>
    <property type="match status" value="1"/>
</dbReference>
<evidence type="ECO:0000313" key="3">
    <source>
        <dbReference type="Proteomes" id="UP000247647"/>
    </source>
</evidence>